<evidence type="ECO:0000313" key="3">
    <source>
        <dbReference type="Proteomes" id="UP001344906"/>
    </source>
</evidence>
<name>A0ABQ6FLR7_9CHLR</name>
<dbReference type="PANTHER" id="PTHR43591:SF24">
    <property type="entry name" value="2-METHOXY-6-POLYPRENYL-1,4-BENZOQUINOL METHYLASE, MITOCHONDRIAL"/>
    <property type="match status" value="1"/>
</dbReference>
<comment type="caution">
    <text evidence="2">The sequence shown here is derived from an EMBL/GenBank/DDBJ whole genome shotgun (WGS) entry which is preliminary data.</text>
</comment>
<evidence type="ECO:0000259" key="1">
    <source>
        <dbReference type="Pfam" id="PF13649"/>
    </source>
</evidence>
<dbReference type="CDD" id="cd02440">
    <property type="entry name" value="AdoMet_MTases"/>
    <property type="match status" value="1"/>
</dbReference>
<dbReference type="Pfam" id="PF13649">
    <property type="entry name" value="Methyltransf_25"/>
    <property type="match status" value="1"/>
</dbReference>
<keyword evidence="3" id="KW-1185">Reference proteome</keyword>
<dbReference type="PANTHER" id="PTHR43591">
    <property type="entry name" value="METHYLTRANSFERASE"/>
    <property type="match status" value="1"/>
</dbReference>
<reference evidence="2 3" key="1">
    <citation type="submission" date="2023-02" db="EMBL/GenBank/DDBJ databases">
        <title>Dictyobacter halimunensis sp. nov., a new member of the class Ktedonobacteria from forest soil in a geothermal area.</title>
        <authorList>
            <person name="Rachmania M.K."/>
            <person name="Ningsih F."/>
            <person name="Sakai Y."/>
            <person name="Yabe S."/>
            <person name="Yokota A."/>
            <person name="Sjamsuridzal W."/>
        </authorList>
    </citation>
    <scope>NUCLEOTIDE SEQUENCE [LARGE SCALE GENOMIC DNA]</scope>
    <source>
        <strain evidence="2 3">S3.2.2.5</strain>
    </source>
</reference>
<evidence type="ECO:0000313" key="2">
    <source>
        <dbReference type="EMBL" id="GLV55198.1"/>
    </source>
</evidence>
<protein>
    <recommendedName>
        <fullName evidence="1">Methyltransferase domain-containing protein</fullName>
    </recommendedName>
</protein>
<dbReference type="SUPFAM" id="SSF53335">
    <property type="entry name" value="S-adenosyl-L-methionine-dependent methyltransferases"/>
    <property type="match status" value="1"/>
</dbReference>
<dbReference type="InterPro" id="IPR041698">
    <property type="entry name" value="Methyltransf_25"/>
</dbReference>
<dbReference type="EMBL" id="BSRI01000001">
    <property type="protein sequence ID" value="GLV55198.1"/>
    <property type="molecule type" value="Genomic_DNA"/>
</dbReference>
<gene>
    <name evidence="2" type="ORF">KDH_20450</name>
</gene>
<feature type="domain" description="Methyltransferase" evidence="1">
    <location>
        <begin position="47"/>
        <end position="145"/>
    </location>
</feature>
<sequence>MVREDTYAADPEDALEMTRIMEQDQLVTKGMGGIFPEGDIPDDIQHILDVGCGSGGWVLDVAYRYPECEVVGLDVSEPLLAYARARASVQQRHNACFVQGNVLSDLNFAEGEFDLVNIRFATAFLLRDVWVPVLKKLYHILRPGGIIRVSEIDTMGITNSLAVENLLSYLYRTLGKMGYGFSPDHKTMGMTAALKGLFTAAGFEQVKLFPWVIDFSCGTELHQKQYENYIATFDTLKGLAAKTGIATEEEFQAQLNQMHVDMVQEDFQGVWHILTARGIKPL</sequence>
<dbReference type="InterPro" id="IPR029063">
    <property type="entry name" value="SAM-dependent_MTases_sf"/>
</dbReference>
<organism evidence="2 3">
    <name type="scientific">Dictyobacter halimunensis</name>
    <dbReference type="NCBI Taxonomy" id="3026934"/>
    <lineage>
        <taxon>Bacteria</taxon>
        <taxon>Bacillati</taxon>
        <taxon>Chloroflexota</taxon>
        <taxon>Ktedonobacteria</taxon>
        <taxon>Ktedonobacterales</taxon>
        <taxon>Dictyobacteraceae</taxon>
        <taxon>Dictyobacter</taxon>
    </lineage>
</organism>
<proteinExistence type="predicted"/>
<accession>A0ABQ6FLR7</accession>
<dbReference type="Proteomes" id="UP001344906">
    <property type="component" value="Unassembled WGS sequence"/>
</dbReference>
<dbReference type="Gene3D" id="3.40.50.150">
    <property type="entry name" value="Vaccinia Virus protein VP39"/>
    <property type="match status" value="1"/>
</dbReference>